<keyword evidence="1 8" id="KW-0479">Metal-binding</keyword>
<feature type="binding site" evidence="9">
    <location>
        <position position="133"/>
    </location>
    <ligand>
        <name>NAD(+)</name>
        <dbReference type="ChEBI" id="CHEBI:57540"/>
    </ligand>
</feature>
<accession>A0A841R4I2</accession>
<feature type="domain" description="Alcohol dehydrogenase iron-type/glycerol dehydrogenase GldA" evidence="10">
    <location>
        <begin position="12"/>
        <end position="138"/>
    </location>
</feature>
<feature type="binding site" evidence="8">
    <location>
        <position position="274"/>
    </location>
    <ligand>
        <name>glycerol</name>
        <dbReference type="ChEBI" id="CHEBI:17754"/>
    </ligand>
</feature>
<comment type="cofactor">
    <cofactor evidence="8">
        <name>Zn(2+)</name>
        <dbReference type="ChEBI" id="CHEBI:29105"/>
    </cofactor>
    <text evidence="8">Binds 1 zinc ion per subunit.</text>
</comment>
<dbReference type="AlphaFoldDB" id="A0A841R4I2"/>
<keyword evidence="12" id="KW-1185">Reference proteome</keyword>
<evidence type="ECO:0000256" key="3">
    <source>
        <dbReference type="ARBA" id="ARBA00023027"/>
    </source>
</evidence>
<dbReference type="GO" id="GO:0046872">
    <property type="term" value="F:metal ion binding"/>
    <property type="evidence" value="ECO:0007669"/>
    <property type="project" value="UniProtKB-KW"/>
</dbReference>
<dbReference type="InterPro" id="IPR001670">
    <property type="entry name" value="ADH_Fe/GldA"/>
</dbReference>
<dbReference type="Proteomes" id="UP000591941">
    <property type="component" value="Unassembled WGS sequence"/>
</dbReference>
<dbReference type="CDD" id="cd08171">
    <property type="entry name" value="GlyDH-like"/>
    <property type="match status" value="1"/>
</dbReference>
<evidence type="ECO:0000256" key="9">
    <source>
        <dbReference type="PIRSR" id="PIRSR000112-3"/>
    </source>
</evidence>
<sequence>MKSYTVNIPGFTIGGDDAYAAIETVCATYGKTVAILGGETALAKARPALEAALQKTSLEVTDWRMYGKECSFANAERLAEIPTVADADMLFAVGGGKAIDTVKVIAGELQKPFFTFPTIAATCAAVTSIAAVYLEDHRFDRAYDANHPPVHTFINERIIGSAPAQYLWAGIGDSVAKYYESRLSARDRLILHSNQVGVTLSGMCAEPLMQSAVTGYKDAQAGKTSEALRQTILNVIVSTGFASIFLEPDYNTAVAHSLTYGLVELPQVEANHMHGELVSYGVLVLLAMDGADDELTKVYDFNRAMQLPTCLADIDVTVDELEPALTRALQTFDLNVMPYKVDKEMYRNAILALEEYDRSRKEVIGA</sequence>
<dbReference type="EMBL" id="JACHHI010000005">
    <property type="protein sequence ID" value="MBB6478077.1"/>
    <property type="molecule type" value="Genomic_DNA"/>
</dbReference>
<keyword evidence="2 11" id="KW-0560">Oxidoreductase</keyword>
<comment type="catalytic activity">
    <reaction evidence="7">
        <text>glycerol + NAD(+) = dihydroxyacetone + NADH + H(+)</text>
        <dbReference type="Rhea" id="RHEA:13769"/>
        <dbReference type="ChEBI" id="CHEBI:15378"/>
        <dbReference type="ChEBI" id="CHEBI:16016"/>
        <dbReference type="ChEBI" id="CHEBI:17754"/>
        <dbReference type="ChEBI" id="CHEBI:57540"/>
        <dbReference type="ChEBI" id="CHEBI:57945"/>
        <dbReference type="EC" id="1.1.1.6"/>
    </reaction>
</comment>
<evidence type="ECO:0000256" key="6">
    <source>
        <dbReference type="ARBA" id="ARBA00040132"/>
    </source>
</evidence>
<evidence type="ECO:0000256" key="4">
    <source>
        <dbReference type="ARBA" id="ARBA00037918"/>
    </source>
</evidence>
<evidence type="ECO:0000313" key="11">
    <source>
        <dbReference type="EMBL" id="MBB6478077.1"/>
    </source>
</evidence>
<dbReference type="Pfam" id="PF00465">
    <property type="entry name" value="Fe-ADH"/>
    <property type="match status" value="1"/>
</dbReference>
<evidence type="ECO:0000256" key="8">
    <source>
        <dbReference type="PIRSR" id="PIRSR000112-1"/>
    </source>
</evidence>
<evidence type="ECO:0000256" key="5">
    <source>
        <dbReference type="ARBA" id="ARBA00039147"/>
    </source>
</evidence>
<gene>
    <name evidence="11" type="ORF">HNR45_001138</name>
</gene>
<evidence type="ECO:0000256" key="2">
    <source>
        <dbReference type="ARBA" id="ARBA00023002"/>
    </source>
</evidence>
<dbReference type="GeneID" id="93486399"/>
<dbReference type="GO" id="GO:0008888">
    <property type="term" value="F:glycerol dehydrogenase (NAD+) activity"/>
    <property type="evidence" value="ECO:0007669"/>
    <property type="project" value="UniProtKB-EC"/>
</dbReference>
<evidence type="ECO:0000259" key="10">
    <source>
        <dbReference type="Pfam" id="PF00465"/>
    </source>
</evidence>
<dbReference type="OrthoDB" id="5198708at2"/>
<evidence type="ECO:0000313" key="12">
    <source>
        <dbReference type="Proteomes" id="UP000591941"/>
    </source>
</evidence>
<dbReference type="EC" id="1.1.1.6" evidence="5"/>
<feature type="binding site" evidence="8">
    <location>
        <position position="256"/>
    </location>
    <ligand>
        <name>glycerol</name>
        <dbReference type="ChEBI" id="CHEBI:17754"/>
    </ligand>
</feature>
<evidence type="ECO:0000256" key="1">
    <source>
        <dbReference type="ARBA" id="ARBA00022723"/>
    </source>
</evidence>
<reference evidence="11 12" key="1">
    <citation type="submission" date="2020-08" db="EMBL/GenBank/DDBJ databases">
        <title>Genomic Encyclopedia of Type Strains, Phase IV (KMG-IV): sequencing the most valuable type-strain genomes for metagenomic binning, comparative biology and taxonomic classification.</title>
        <authorList>
            <person name="Goeker M."/>
        </authorList>
    </citation>
    <scope>NUCLEOTIDE SEQUENCE [LARGE SCALE GENOMIC DNA]</scope>
    <source>
        <strain evidence="11 12">DSM 21255</strain>
    </source>
</reference>
<keyword evidence="8" id="KW-0862">Zinc</keyword>
<proteinExistence type="predicted"/>
<feature type="binding site" evidence="9">
    <location>
        <begin position="96"/>
        <end position="100"/>
    </location>
    <ligand>
        <name>NAD(+)</name>
        <dbReference type="ChEBI" id="CHEBI:57540"/>
    </ligand>
</feature>
<organism evidence="11 12">
    <name type="scientific">Negativicoccus succinicivorans</name>
    <dbReference type="NCBI Taxonomy" id="620903"/>
    <lineage>
        <taxon>Bacteria</taxon>
        <taxon>Bacillati</taxon>
        <taxon>Bacillota</taxon>
        <taxon>Negativicutes</taxon>
        <taxon>Veillonellales</taxon>
        <taxon>Veillonellaceae</taxon>
        <taxon>Negativicoccus</taxon>
    </lineage>
</organism>
<dbReference type="InterPro" id="IPR016205">
    <property type="entry name" value="Glycerol_DH"/>
</dbReference>
<dbReference type="Gene3D" id="1.20.1090.10">
    <property type="entry name" value="Dehydroquinate synthase-like - alpha domain"/>
    <property type="match status" value="1"/>
</dbReference>
<dbReference type="SUPFAM" id="SSF56796">
    <property type="entry name" value="Dehydroquinate synthase-like"/>
    <property type="match status" value="1"/>
</dbReference>
<feature type="binding site" evidence="9">
    <location>
        <position position="127"/>
    </location>
    <ligand>
        <name>NAD(+)</name>
        <dbReference type="ChEBI" id="CHEBI:57540"/>
    </ligand>
</feature>
<evidence type="ECO:0000256" key="7">
    <source>
        <dbReference type="ARBA" id="ARBA00049006"/>
    </source>
</evidence>
<name>A0A841R4I2_9FIRM</name>
<keyword evidence="3 9" id="KW-0520">NAD</keyword>
<protein>
    <recommendedName>
        <fullName evidence="6">Glycerol dehydrogenase</fullName>
        <ecNumber evidence="5">1.1.1.6</ecNumber>
    </recommendedName>
</protein>
<dbReference type="Gene3D" id="3.40.50.1970">
    <property type="match status" value="1"/>
</dbReference>
<dbReference type="PIRSF" id="PIRSF000112">
    <property type="entry name" value="Glycerol_dehydrogenase"/>
    <property type="match status" value="1"/>
</dbReference>
<comment type="caution">
    <text evidence="11">The sequence shown here is derived from an EMBL/GenBank/DDBJ whole genome shotgun (WGS) entry which is preliminary data.</text>
</comment>
<feature type="binding site" evidence="8">
    <location>
        <position position="173"/>
    </location>
    <ligand>
        <name>glycerol</name>
        <dbReference type="ChEBI" id="CHEBI:17754"/>
    </ligand>
</feature>
<comment type="pathway">
    <text evidence="4">Polyol metabolism; glycerol fermentation; glycerone phosphate from glycerol (oxidative route): step 1/2.</text>
</comment>
<dbReference type="PANTHER" id="PTHR43616:SF5">
    <property type="entry name" value="GLYCEROL DEHYDROGENASE 1"/>
    <property type="match status" value="1"/>
</dbReference>
<dbReference type="PANTHER" id="PTHR43616">
    <property type="entry name" value="GLYCEROL DEHYDROGENASE"/>
    <property type="match status" value="1"/>
</dbReference>
<dbReference type="RefSeq" id="WP_034437882.1">
    <property type="nucleotide sequence ID" value="NZ_CABWNB010000004.1"/>
</dbReference>